<name>A0ACC1JSH9_9FUNG</name>
<feature type="non-terminal residue" evidence="1">
    <location>
        <position position="222"/>
    </location>
</feature>
<comment type="caution">
    <text evidence="1">The sequence shown here is derived from an EMBL/GenBank/DDBJ whole genome shotgun (WGS) entry which is preliminary data.</text>
</comment>
<dbReference type="EMBL" id="JANBUJ010001648">
    <property type="protein sequence ID" value="KAJ2766616.1"/>
    <property type="molecule type" value="Genomic_DNA"/>
</dbReference>
<keyword evidence="1" id="KW-0808">Transferase</keyword>
<evidence type="ECO:0000313" key="2">
    <source>
        <dbReference type="Proteomes" id="UP001140234"/>
    </source>
</evidence>
<dbReference type="Proteomes" id="UP001140234">
    <property type="component" value="Unassembled WGS sequence"/>
</dbReference>
<accession>A0ACC1JSH9</accession>
<keyword evidence="1" id="KW-0328">Glycosyltransferase</keyword>
<reference evidence="1" key="1">
    <citation type="submission" date="2022-07" db="EMBL/GenBank/DDBJ databases">
        <title>Phylogenomic reconstructions and comparative analyses of Kickxellomycotina fungi.</title>
        <authorList>
            <person name="Reynolds N.K."/>
            <person name="Stajich J.E."/>
            <person name="Barry K."/>
            <person name="Grigoriev I.V."/>
            <person name="Crous P."/>
            <person name="Smith M.E."/>
        </authorList>
    </citation>
    <scope>NUCLEOTIDE SEQUENCE</scope>
    <source>
        <strain evidence="1">CBS 109366</strain>
    </source>
</reference>
<dbReference type="EC" id="2.4.1.2" evidence="1"/>
<evidence type="ECO:0000313" key="1">
    <source>
        <dbReference type="EMBL" id="KAJ2766616.1"/>
    </source>
</evidence>
<keyword evidence="2" id="KW-1185">Reference proteome</keyword>
<protein>
    <submittedName>
        <fullName evidence="1">Mannosyltransferase</fullName>
        <ecNumber evidence="1">2.4.1.2</ecNumber>
    </submittedName>
</protein>
<gene>
    <name evidence="1" type="primary">ALG9_1</name>
    <name evidence="1" type="ORF">IWQ57_004289</name>
</gene>
<sequence>MLRQRKQQRERTKAATQEQGVAQLDSSSSSSSSSRGEYSPSLGVLFRLFSIVRLAGALAGPIQDCDKVYNYWEPLHMLQFGSGKQTWEYAPQFALRSYAVLHVVKGVAQVAHFVFGFRTKVQVFLALRVCLALGCAGAEALLVSMVARWVDRRMANYLAVALAGMAGMFHAAPALLPSSLAMVGAMVGSAFAMVPPVDDWALHMRRRVVPAAAAFALTAAAG</sequence>
<organism evidence="1 2">
    <name type="scientific">Coemansia nantahalensis</name>
    <dbReference type="NCBI Taxonomy" id="2789366"/>
    <lineage>
        <taxon>Eukaryota</taxon>
        <taxon>Fungi</taxon>
        <taxon>Fungi incertae sedis</taxon>
        <taxon>Zoopagomycota</taxon>
        <taxon>Kickxellomycotina</taxon>
        <taxon>Kickxellomycetes</taxon>
        <taxon>Kickxellales</taxon>
        <taxon>Kickxellaceae</taxon>
        <taxon>Coemansia</taxon>
    </lineage>
</organism>
<proteinExistence type="predicted"/>